<evidence type="ECO:0000313" key="3">
    <source>
        <dbReference type="Proteomes" id="UP000306985"/>
    </source>
</evidence>
<feature type="compositionally biased region" description="Low complexity" evidence="1">
    <location>
        <begin position="38"/>
        <end position="83"/>
    </location>
</feature>
<evidence type="ECO:0008006" key="4">
    <source>
        <dbReference type="Google" id="ProtNLM"/>
    </source>
</evidence>
<accession>A0A4U6QCJ1</accession>
<feature type="compositionally biased region" description="Low complexity" evidence="1">
    <location>
        <begin position="276"/>
        <end position="292"/>
    </location>
</feature>
<evidence type="ECO:0000313" key="2">
    <source>
        <dbReference type="EMBL" id="TKV57814.1"/>
    </source>
</evidence>
<evidence type="ECO:0000256" key="1">
    <source>
        <dbReference type="SAM" id="MobiDB-lite"/>
    </source>
</evidence>
<feature type="region of interest" description="Disordered" evidence="1">
    <location>
        <begin position="1"/>
        <end position="300"/>
    </location>
</feature>
<proteinExistence type="predicted"/>
<dbReference type="OrthoDB" id="3296425at2"/>
<comment type="caution">
    <text evidence="2">The sequence shown here is derived from an EMBL/GenBank/DDBJ whole genome shotgun (WGS) entry which is preliminary data.</text>
</comment>
<dbReference type="Proteomes" id="UP000306985">
    <property type="component" value="Unassembled WGS sequence"/>
</dbReference>
<dbReference type="EMBL" id="SZZH01000004">
    <property type="protein sequence ID" value="TKV57814.1"/>
    <property type="molecule type" value="Genomic_DNA"/>
</dbReference>
<feature type="compositionally biased region" description="Low complexity" evidence="1">
    <location>
        <begin position="118"/>
        <end position="136"/>
    </location>
</feature>
<protein>
    <recommendedName>
        <fullName evidence="4">Tellurium resistance protein</fullName>
    </recommendedName>
</protein>
<dbReference type="AlphaFoldDB" id="A0A4U6QCJ1"/>
<keyword evidence="3" id="KW-1185">Reference proteome</keyword>
<gene>
    <name evidence="2" type="ORF">FDO65_16915</name>
</gene>
<reference evidence="2 3" key="1">
    <citation type="submission" date="2019-05" db="EMBL/GenBank/DDBJ databases">
        <title>Nakamurella sp. N5BH11, whole genome shotgun sequence.</title>
        <authorList>
            <person name="Tuo L."/>
        </authorList>
    </citation>
    <scope>NUCLEOTIDE SEQUENCE [LARGE SCALE GENOMIC DNA]</scope>
    <source>
        <strain evidence="2 3">N5BH11</strain>
    </source>
</reference>
<name>A0A4U6QCJ1_9ACTN</name>
<dbReference type="RefSeq" id="WP_137450898.1">
    <property type="nucleotide sequence ID" value="NZ_SZZH01000004.1"/>
</dbReference>
<organism evidence="2 3">
    <name type="scientific">Nakamurella flava</name>
    <dbReference type="NCBI Taxonomy" id="2576308"/>
    <lineage>
        <taxon>Bacteria</taxon>
        <taxon>Bacillati</taxon>
        <taxon>Actinomycetota</taxon>
        <taxon>Actinomycetes</taxon>
        <taxon>Nakamurellales</taxon>
        <taxon>Nakamurellaceae</taxon>
        <taxon>Nakamurella</taxon>
    </lineage>
</organism>
<feature type="compositionally biased region" description="Low complexity" evidence="1">
    <location>
        <begin position="248"/>
        <end position="269"/>
    </location>
</feature>
<sequence>MTLAPDQARPRPDLTFLRHRRRPATSNPVIAEFIASHSPRPGAARPPAVAAPAAASRPVTRTAPAPRPAAAAPPSSRPAASTSLDLDAPAAGGAPTSLDLGGPPAVPTSGTTSLDLDAPAPAHAPSGGSTSLDLDAPPAPPTPAGSTSLDLDAPAPATGGGSTSLDLGGPPAAPAPPAPSSSTSLDLGGPPAAPTPPAPASSTSLDLGGPPAAPAPPAPASSTSLDLGGPPAAPAPPAPSSSTSLDLGPTPTASPAPAARATGSGTSLDLGGGGSPSAPARPTGPATPPSTSIWRPARTDNRIPTVLQPSAPEVVLDRRQSAIGTLTIDAVVGPGVGDLRLGAAYQLTSGLASTVQHSTGRRFGPAHERQRPIVLASRGPAEQLEIDLRQVRDLERVVVYAFSGNGAPLQWGGTLRITTFGGAKIEIPLDQPPSAVVTVVAAIYQVDGELVVRAERDLAGRTVKEACRAYGFDRISWLDDQTPVD</sequence>